<dbReference type="AlphaFoldDB" id="A0A1H2RJM0"/>
<comment type="similarity">
    <text evidence="1">Belongs to the OsmC/Ohr family.</text>
</comment>
<dbReference type="EMBL" id="FNNC01000001">
    <property type="protein sequence ID" value="SDW18964.1"/>
    <property type="molecule type" value="Genomic_DNA"/>
</dbReference>
<dbReference type="Pfam" id="PF02566">
    <property type="entry name" value="OsmC"/>
    <property type="match status" value="1"/>
</dbReference>
<evidence type="ECO:0000313" key="4">
    <source>
        <dbReference type="Proteomes" id="UP000199488"/>
    </source>
</evidence>
<sequence length="138" mass="14589">MQPLYTTTATAVGGRDGRVTSEDGNLNLDVRTPKELGGNGEQGTNPEQLFAAGYAACFESALNMVARQKKIKPKHTEITANVSIGKEDEGGFGLAVQLSVHVEGVSEEQAKELAEGAHENCPYSKATRGNIEVDVTVA</sequence>
<dbReference type="InterPro" id="IPR015946">
    <property type="entry name" value="KH_dom-like_a/b"/>
</dbReference>
<dbReference type="GO" id="GO:0006979">
    <property type="term" value="P:response to oxidative stress"/>
    <property type="evidence" value="ECO:0007669"/>
    <property type="project" value="InterPro"/>
</dbReference>
<name>A0A1H2RJM0_9BACI</name>
<organism evidence="3 4">
    <name type="scientific">Marinococcus luteus</name>
    <dbReference type="NCBI Taxonomy" id="1122204"/>
    <lineage>
        <taxon>Bacteria</taxon>
        <taxon>Bacillati</taxon>
        <taxon>Bacillota</taxon>
        <taxon>Bacilli</taxon>
        <taxon>Bacillales</taxon>
        <taxon>Bacillaceae</taxon>
        <taxon>Marinococcus</taxon>
    </lineage>
</organism>
<dbReference type="Gene3D" id="2.20.25.10">
    <property type="match status" value="1"/>
</dbReference>
<dbReference type="PANTHER" id="PTHR33797">
    <property type="entry name" value="ORGANIC HYDROPEROXIDE RESISTANCE PROTEIN-LIKE"/>
    <property type="match status" value="1"/>
</dbReference>
<dbReference type="SUPFAM" id="SSF82784">
    <property type="entry name" value="OsmC-like"/>
    <property type="match status" value="1"/>
</dbReference>
<dbReference type="OrthoDB" id="9797508at2"/>
<dbReference type="InterPro" id="IPR019953">
    <property type="entry name" value="OHR"/>
</dbReference>
<dbReference type="Proteomes" id="UP000199488">
    <property type="component" value="Unassembled WGS sequence"/>
</dbReference>
<reference evidence="3 4" key="1">
    <citation type="submission" date="2016-10" db="EMBL/GenBank/DDBJ databases">
        <authorList>
            <person name="de Groot N.N."/>
        </authorList>
    </citation>
    <scope>NUCLEOTIDE SEQUENCE [LARGE SCALE GENOMIC DNA]</scope>
    <source>
        <strain evidence="3 4">DSM 23126</strain>
    </source>
</reference>
<protein>
    <submittedName>
        <fullName evidence="3">Peroxiredoxin, Ohr subfamily</fullName>
    </submittedName>
</protein>
<feature type="region of interest" description="Disordered" evidence="2">
    <location>
        <begin position="1"/>
        <end position="45"/>
    </location>
</feature>
<evidence type="ECO:0000256" key="1">
    <source>
        <dbReference type="ARBA" id="ARBA00007378"/>
    </source>
</evidence>
<dbReference type="NCBIfam" id="TIGR03561">
    <property type="entry name" value="organ_hyd_perox"/>
    <property type="match status" value="1"/>
</dbReference>
<feature type="compositionally biased region" description="Polar residues" evidence="2">
    <location>
        <begin position="1"/>
        <end position="10"/>
    </location>
</feature>
<dbReference type="PANTHER" id="PTHR33797:SF2">
    <property type="entry name" value="ORGANIC HYDROPEROXIDE RESISTANCE PROTEIN-LIKE"/>
    <property type="match status" value="1"/>
</dbReference>
<gene>
    <name evidence="3" type="ORF">SAMN05421781_0777</name>
</gene>
<dbReference type="InterPro" id="IPR003718">
    <property type="entry name" value="OsmC/Ohr_fam"/>
</dbReference>
<evidence type="ECO:0000256" key="2">
    <source>
        <dbReference type="SAM" id="MobiDB-lite"/>
    </source>
</evidence>
<dbReference type="RefSeq" id="WP_091611395.1">
    <property type="nucleotide sequence ID" value="NZ_FNNC01000001.1"/>
</dbReference>
<keyword evidence="4" id="KW-1185">Reference proteome</keyword>
<proteinExistence type="inferred from homology"/>
<dbReference type="STRING" id="1122204.SAMN05421781_0777"/>
<dbReference type="InterPro" id="IPR036102">
    <property type="entry name" value="OsmC/Ohrsf"/>
</dbReference>
<evidence type="ECO:0000313" key="3">
    <source>
        <dbReference type="EMBL" id="SDW18964.1"/>
    </source>
</evidence>
<dbReference type="Gene3D" id="3.30.300.20">
    <property type="match status" value="1"/>
</dbReference>
<accession>A0A1H2RJM0</accession>